<dbReference type="EMBL" id="JARIHO010000026">
    <property type="protein sequence ID" value="KAJ7340545.1"/>
    <property type="molecule type" value="Genomic_DNA"/>
</dbReference>
<feature type="chain" id="PRO_5042059020" evidence="1">
    <location>
        <begin position="23"/>
        <end position="174"/>
    </location>
</feature>
<evidence type="ECO:0000256" key="1">
    <source>
        <dbReference type="SAM" id="SignalP"/>
    </source>
</evidence>
<organism evidence="2 3">
    <name type="scientific">Mycena albidolilacea</name>
    <dbReference type="NCBI Taxonomy" id="1033008"/>
    <lineage>
        <taxon>Eukaryota</taxon>
        <taxon>Fungi</taxon>
        <taxon>Dikarya</taxon>
        <taxon>Basidiomycota</taxon>
        <taxon>Agaricomycotina</taxon>
        <taxon>Agaricomycetes</taxon>
        <taxon>Agaricomycetidae</taxon>
        <taxon>Agaricales</taxon>
        <taxon>Marasmiineae</taxon>
        <taxon>Mycenaceae</taxon>
        <taxon>Mycena</taxon>
    </lineage>
</organism>
<proteinExistence type="predicted"/>
<comment type="caution">
    <text evidence="2">The sequence shown here is derived from an EMBL/GenBank/DDBJ whole genome shotgun (WGS) entry which is preliminary data.</text>
</comment>
<dbReference type="AlphaFoldDB" id="A0AAD6ZUJ7"/>
<gene>
    <name evidence="2" type="ORF">DFH08DRAFT_1082195</name>
</gene>
<protein>
    <submittedName>
        <fullName evidence="2">Uncharacterized protein</fullName>
    </submittedName>
</protein>
<feature type="signal peptide" evidence="1">
    <location>
        <begin position="1"/>
        <end position="22"/>
    </location>
</feature>
<reference evidence="2" key="1">
    <citation type="submission" date="2023-03" db="EMBL/GenBank/DDBJ databases">
        <title>Massive genome expansion in bonnet fungi (Mycena s.s.) driven by repeated elements and novel gene families across ecological guilds.</title>
        <authorList>
            <consortium name="Lawrence Berkeley National Laboratory"/>
            <person name="Harder C.B."/>
            <person name="Miyauchi S."/>
            <person name="Viragh M."/>
            <person name="Kuo A."/>
            <person name="Thoen E."/>
            <person name="Andreopoulos B."/>
            <person name="Lu D."/>
            <person name="Skrede I."/>
            <person name="Drula E."/>
            <person name="Henrissat B."/>
            <person name="Morin E."/>
            <person name="Kohler A."/>
            <person name="Barry K."/>
            <person name="LaButti K."/>
            <person name="Morin E."/>
            <person name="Salamov A."/>
            <person name="Lipzen A."/>
            <person name="Mereny Z."/>
            <person name="Hegedus B."/>
            <person name="Baldrian P."/>
            <person name="Stursova M."/>
            <person name="Weitz H."/>
            <person name="Taylor A."/>
            <person name="Grigoriev I.V."/>
            <person name="Nagy L.G."/>
            <person name="Martin F."/>
            <person name="Kauserud H."/>
        </authorList>
    </citation>
    <scope>NUCLEOTIDE SEQUENCE</scope>
    <source>
        <strain evidence="2">CBHHK002</strain>
    </source>
</reference>
<dbReference type="Proteomes" id="UP001218218">
    <property type="component" value="Unassembled WGS sequence"/>
</dbReference>
<evidence type="ECO:0000313" key="2">
    <source>
        <dbReference type="EMBL" id="KAJ7340545.1"/>
    </source>
</evidence>
<sequence>MHFSFFTKIVLLSTSLALQARAGPLAAETTRTVPWAPSEDNLLYNTTAVPQGELAVFGWGYSGTFGDPPLVTGLAENVTMLVTPPGGVERFAFRQVVFYVTGPTSDLCGFFPGHWAFSVVDSSVLGTYTGRWIVDYGGSTQPDAPVDPDSGCGPAPFTLTTVEFVKTWEVVEVA</sequence>
<keyword evidence="3" id="KW-1185">Reference proteome</keyword>
<keyword evidence="1" id="KW-0732">Signal</keyword>
<evidence type="ECO:0000313" key="3">
    <source>
        <dbReference type="Proteomes" id="UP001218218"/>
    </source>
</evidence>
<accession>A0AAD6ZUJ7</accession>
<name>A0AAD6ZUJ7_9AGAR</name>